<accession>A0A0D0NBG4</accession>
<reference evidence="2 3" key="1">
    <citation type="submission" date="2015-02" db="EMBL/GenBank/DDBJ databases">
        <title>Draft genome sequence of Kitasatospora griseola MF730-N6, a bafilomycin, terpentecin and satosporin producer.</title>
        <authorList>
            <person name="Arens J.C."/>
            <person name="Haltli B."/>
            <person name="Kerr R.G."/>
        </authorList>
    </citation>
    <scope>NUCLEOTIDE SEQUENCE [LARGE SCALE GENOMIC DNA]</scope>
    <source>
        <strain evidence="2 3">MF730-N6</strain>
    </source>
</reference>
<dbReference type="Gene3D" id="3.40.50.300">
    <property type="entry name" value="P-loop containing nucleotide triphosphate hydrolases"/>
    <property type="match status" value="1"/>
</dbReference>
<dbReference type="SUPFAM" id="SSF52540">
    <property type="entry name" value="P-loop containing nucleoside triphosphate hydrolases"/>
    <property type="match status" value="1"/>
</dbReference>
<dbReference type="Pfam" id="PF13374">
    <property type="entry name" value="TPR_10"/>
    <property type="match status" value="2"/>
</dbReference>
<protein>
    <recommendedName>
        <fullName evidence="1">Novel STAND NTPase 5 domain-containing protein</fullName>
    </recommendedName>
</protein>
<sequence>MGGPGGPGSGCAVGGRLVLTSAHVVRGDGPVEVFRPAGAGPVGAEVLWCGTPGGRDDAALLLVGESLWSRPPGPVRWGRLVTDRPGTPCETWGLPDLAQRAGRPAEAVQLVGEVNPGTGYVGNGHVMDLRQQPPQWSAGSPWGGLSGAAVHCGDLLVGVVAAERAHSGGAQLNLVPGYVLHHDPAFRAVLAAHGAPAAALEPVELQHLADPAVGPERAAGPVRSPAALLRAARQVVPFHGRTELLGELVEWCERGGFGAWLLHGPGGQGKTRLAHELAARLSERQWAVLWPRPDAGAEELTDCRLATRPLLIVLDYAEHRTAQLAALVAAAAAHRGPTAFKLLLLARTDGDWWQQAVTADDTAQDHLEYAPTRRLDPLQDEPADRPAAYRAALDALAAALPFVDGQSGPDWPAVAATLPIAPGLDQPGYGNALTLQMAALADLLDTTGTAEFDGRPGAAAVEDRLLGHERRYWQRTATAFGLSPALSVRALDAVVAAANLAGAADREQADLLWRQLPALADQSRDRRDTVTAWLGALYPAPAPQPFAPLPPDRLAERHIARVLDTDPALPEHLLPALDAPRTAHLLTVYTRAAAHPAVAGRLDAGLTALCVRQRATLAPYFVFLATRSRRPGPLLAALEAIVSDPGTPLAELSELSRLFPDSSQILVHEAARLARVHTDRLRVGAATDPDGFGLPLATTLNELSVRLSQVGRIEESLTAIQEAVELYRTFAAADPERHAPGLAAMLGNLADRLTELGRPDEGLTFAREAIELHRARGEAGLPELADALVRLSTVLGGLGRHEGGLAAVQEALTVIARLADSDPWPHLERQAAAMTNLTIRLGDLGRLPESAAAARRTVAARRALAEFDPDAHMSDLAGALGNESQAWRLLRRPDQGLAPAEEATALLRRLADGNPDAHLPRLRTVLTTLADHLHDLGRQAEALAAAREAVAIARTLHATSPETNRPYLAHALVGLSRNLGEQGRVEEGATVAQEAVELCRPLSALRPTVHAPRLAIALDHLARHLQQLGREEEALDSRLEAVALLRALDAPAQLPQLAAALDDLAELLRVLGGHVEAVPVWAESVTAWYALAESDPRTRLPRLAAALIRLSEELRLAGDRDSAIRPARDALDLCRSLDEAIPGHHLPLLATALTNLADCLDGPGQLTEGLTLAEEATALRRTLAATDPDTHLPLLAHALIVLATTLGMADRAQHALAPAREAVGICRELHRADPGIHLSPLAAALRVLAVVHLNLDHRAEARDAVHEALALHRGPAADVPAEFDRVVAQFEQILAEIDQLPS</sequence>
<dbReference type="InterPro" id="IPR011990">
    <property type="entry name" value="TPR-like_helical_dom_sf"/>
</dbReference>
<name>A0A0D0NBG4_KITGR</name>
<evidence type="ECO:0000313" key="3">
    <source>
        <dbReference type="Proteomes" id="UP000032066"/>
    </source>
</evidence>
<dbReference type="InterPro" id="IPR027417">
    <property type="entry name" value="P-loop_NTPase"/>
</dbReference>
<dbReference type="SUPFAM" id="SSF50494">
    <property type="entry name" value="Trypsin-like serine proteases"/>
    <property type="match status" value="1"/>
</dbReference>
<dbReference type="PATRIC" id="fig|2064.6.peg.3715"/>
<evidence type="ECO:0000313" key="2">
    <source>
        <dbReference type="EMBL" id="KIQ65590.1"/>
    </source>
</evidence>
<evidence type="ECO:0000259" key="1">
    <source>
        <dbReference type="Pfam" id="PF25199"/>
    </source>
</evidence>
<keyword evidence="3" id="KW-1185">Reference proteome</keyword>
<dbReference type="Gene3D" id="1.25.40.10">
    <property type="entry name" value="Tetratricopeptide repeat domain"/>
    <property type="match status" value="4"/>
</dbReference>
<dbReference type="PANTHER" id="PTHR19959:SF119">
    <property type="entry name" value="FUNGAL LIPASE-LIKE DOMAIN-CONTAINING PROTEIN"/>
    <property type="match status" value="1"/>
</dbReference>
<dbReference type="SMART" id="SM00028">
    <property type="entry name" value="TPR"/>
    <property type="match status" value="8"/>
</dbReference>
<dbReference type="PANTHER" id="PTHR19959">
    <property type="entry name" value="KINESIN LIGHT CHAIN"/>
    <property type="match status" value="1"/>
</dbReference>
<dbReference type="InterPro" id="IPR057574">
    <property type="entry name" value="nSTAND_NTPase5_dom"/>
</dbReference>
<dbReference type="InterPro" id="IPR009003">
    <property type="entry name" value="Peptidase_S1_PA"/>
</dbReference>
<dbReference type="Proteomes" id="UP000032066">
    <property type="component" value="Unassembled WGS sequence"/>
</dbReference>
<dbReference type="Pfam" id="PF25199">
    <property type="entry name" value="nSTAND_NTPase5"/>
    <property type="match status" value="1"/>
</dbReference>
<gene>
    <name evidence="2" type="ORF">TR51_17320</name>
</gene>
<organism evidence="2 3">
    <name type="scientific">Kitasatospora griseola</name>
    <name type="common">Streptomyces griseolosporeus</name>
    <dbReference type="NCBI Taxonomy" id="2064"/>
    <lineage>
        <taxon>Bacteria</taxon>
        <taxon>Bacillati</taxon>
        <taxon>Actinomycetota</taxon>
        <taxon>Actinomycetes</taxon>
        <taxon>Kitasatosporales</taxon>
        <taxon>Streptomycetaceae</taxon>
        <taxon>Kitasatospora</taxon>
    </lineage>
</organism>
<proteinExistence type="predicted"/>
<feature type="domain" description="Novel STAND NTPase 5" evidence="1">
    <location>
        <begin position="243"/>
        <end position="356"/>
    </location>
</feature>
<dbReference type="InterPro" id="IPR019734">
    <property type="entry name" value="TPR_rpt"/>
</dbReference>
<dbReference type="SUPFAM" id="SSF48452">
    <property type="entry name" value="TPR-like"/>
    <property type="match status" value="3"/>
</dbReference>
<dbReference type="EMBL" id="JXZB01000002">
    <property type="protein sequence ID" value="KIQ65590.1"/>
    <property type="molecule type" value="Genomic_DNA"/>
</dbReference>
<dbReference type="STRING" id="2064.TR51_17320"/>
<comment type="caution">
    <text evidence="2">The sequence shown here is derived from an EMBL/GenBank/DDBJ whole genome shotgun (WGS) entry which is preliminary data.</text>
</comment>